<proteinExistence type="predicted"/>
<comment type="caution">
    <text evidence="1">The sequence shown here is derived from an EMBL/GenBank/DDBJ whole genome shotgun (WGS) entry which is preliminary data.</text>
</comment>
<gene>
    <name evidence="1" type="ORF">BN77_4124</name>
</gene>
<dbReference type="eggNOG" id="COG3842">
    <property type="taxonomic scope" value="Bacteria"/>
</dbReference>
<dbReference type="HOGENOM" id="CLU_2702279_0_0_5"/>
<organism evidence="1 2">
    <name type="scientific">Rhizobium mesoamericanum STM3625</name>
    <dbReference type="NCBI Taxonomy" id="1211777"/>
    <lineage>
        <taxon>Bacteria</taxon>
        <taxon>Pseudomonadati</taxon>
        <taxon>Pseudomonadota</taxon>
        <taxon>Alphaproteobacteria</taxon>
        <taxon>Hyphomicrobiales</taxon>
        <taxon>Rhizobiaceae</taxon>
        <taxon>Rhizobium/Agrobacterium group</taxon>
        <taxon>Rhizobium</taxon>
    </lineage>
</organism>
<evidence type="ECO:0000313" key="2">
    <source>
        <dbReference type="Proteomes" id="UP000009319"/>
    </source>
</evidence>
<dbReference type="AlphaFoldDB" id="K0Q358"/>
<protein>
    <submittedName>
        <fullName evidence="1">Uncharacterized protein</fullName>
    </submittedName>
</protein>
<name>K0Q358_9HYPH</name>
<dbReference type="Proteomes" id="UP000009319">
    <property type="component" value="Unassembled WGS sequence"/>
</dbReference>
<sequence length="73" mass="7891">MEETFLEFHQRSLATMVVTHCQNKAMALATDVASESRFLQAAPPAEIHGPATGAAGWRADRSPHCSHAAISSW</sequence>
<reference evidence="1 2" key="1">
    <citation type="journal article" date="2013" name="Genome Announc.">
        <title>Draft Genome Sequence of Rhizobium mesoamericanum STM3625, a Nitrogen-Fixing Symbiont of Mimosa pudica Isolated in French Guiana (South America).</title>
        <authorList>
            <person name="Moulin L."/>
            <person name="Mornico D."/>
            <person name="Melkonian R."/>
            <person name="Klonowska A."/>
        </authorList>
    </citation>
    <scope>NUCLEOTIDE SEQUENCE [LARGE SCALE GENOMIC DNA]</scope>
    <source>
        <strain evidence="1 2">STM3625</strain>
    </source>
</reference>
<evidence type="ECO:0000313" key="1">
    <source>
        <dbReference type="EMBL" id="CCM77079.1"/>
    </source>
</evidence>
<dbReference type="EMBL" id="CANI01000028">
    <property type="protein sequence ID" value="CCM77079.1"/>
    <property type="molecule type" value="Genomic_DNA"/>
</dbReference>
<dbReference type="STRING" id="1211777.BN77_4124"/>
<keyword evidence="2" id="KW-1185">Reference proteome</keyword>
<accession>K0Q358</accession>